<dbReference type="InterPro" id="IPR026341">
    <property type="entry name" value="T9SS_type_B"/>
</dbReference>
<dbReference type="NCBIfam" id="TIGR04131">
    <property type="entry name" value="Bac_Flav_CTERM"/>
    <property type="match status" value="1"/>
</dbReference>
<sequence length="727" mass="78884">MKFNLLLCFLLLLSGIVFGQDCPPNIGFENGTLSGWKCYAGTIKNGVVNMPETGPINGRHTLMPNTSPQQLDPYGGFPVNSPNGSNYTLRLGNDQAGAEMESVSYDFKIPSNRYSITYYYAVVMNNPNHPPDEQPRFSAKVEDVTGGPATQVYRSSLDCVNHDFVASSGLTGFQTTGSGNNQIQYKDWSPVSLTLIGYAGRTLRFTFTTNDCTHQAHFGYAYLDFEENCGTSLIKGNNYCEGTNEVVLTAPSGFDSYAWYTDNFTTQVGTNSTLRLNPIPADGTQYQLIVTPPKGLGCTDTMYASISGLAQPFKLNIAQPEILACKADGADITAPAITAGSSADMAYQYYADPDGQIYVSDPKRISTSGTYYIRGTNTVYGCTDIKPIKVTLADGPTIEWTPPLAVCQPATIDLTKAVTDAKGATISYYTDQIATRPLLNPTAIDKTGIYYIKATSALNCATIIPVSVIVNQLPIVSPKTVASCPPISLTRAVSDGDYTGNTFQFFYDAACTLPVKDPDNLTDPAQSGTYYYRGVNSSCPGSPSTVTVTVYKVPSFTVTDPSPVTYPATINLADTRPDLSDAAYTYWYDATASQKQITDYRAVGQSGTYYIKATGISGSCTLIQPVHVTVNAPPEADLVAANTFTPNGDGVNDFFNPTTTGVLSINYLKIFNRYGKQVYETKQALTPWDGKLNGQLQPVGTYYWIFNCFDIYRKKTITRSGPITIIR</sequence>
<dbReference type="Proteomes" id="UP000244168">
    <property type="component" value="Unassembled WGS sequence"/>
</dbReference>
<protein>
    <submittedName>
        <fullName evidence="2">Gliding motility-associated-like protein</fullName>
    </submittedName>
</protein>
<comment type="caution">
    <text evidence="2">The sequence shown here is derived from an EMBL/GenBank/DDBJ whole genome shotgun (WGS) entry which is preliminary data.</text>
</comment>
<dbReference type="AlphaFoldDB" id="A0A2T5JFB5"/>
<dbReference type="EMBL" id="QAOQ01000001">
    <property type="protein sequence ID" value="PTR01026.1"/>
    <property type="molecule type" value="Genomic_DNA"/>
</dbReference>
<keyword evidence="3" id="KW-1185">Reference proteome</keyword>
<gene>
    <name evidence="2" type="ORF">C8P68_101256</name>
</gene>
<reference evidence="2 3" key="1">
    <citation type="submission" date="2018-04" db="EMBL/GenBank/DDBJ databases">
        <title>Genomic Encyclopedia of Archaeal and Bacterial Type Strains, Phase II (KMG-II): from individual species to whole genera.</title>
        <authorList>
            <person name="Goeker M."/>
        </authorList>
    </citation>
    <scope>NUCLEOTIDE SEQUENCE [LARGE SCALE GENOMIC DNA]</scope>
    <source>
        <strain evidence="2 3">DSM 26809</strain>
    </source>
</reference>
<evidence type="ECO:0000256" key="1">
    <source>
        <dbReference type="SAM" id="SignalP"/>
    </source>
</evidence>
<feature type="chain" id="PRO_5015629598" evidence="1">
    <location>
        <begin position="20"/>
        <end position="727"/>
    </location>
</feature>
<proteinExistence type="predicted"/>
<evidence type="ECO:0000313" key="2">
    <source>
        <dbReference type="EMBL" id="PTR01026.1"/>
    </source>
</evidence>
<dbReference type="OrthoDB" id="1490014at2"/>
<keyword evidence="1" id="KW-0732">Signal</keyword>
<dbReference type="Pfam" id="PF13585">
    <property type="entry name" value="CHU_C"/>
    <property type="match status" value="1"/>
</dbReference>
<dbReference type="RefSeq" id="WP_107826453.1">
    <property type="nucleotide sequence ID" value="NZ_CP160205.1"/>
</dbReference>
<organism evidence="2 3">
    <name type="scientific">Mucilaginibacter yixingensis</name>
    <dbReference type="NCBI Taxonomy" id="1295612"/>
    <lineage>
        <taxon>Bacteria</taxon>
        <taxon>Pseudomonadati</taxon>
        <taxon>Bacteroidota</taxon>
        <taxon>Sphingobacteriia</taxon>
        <taxon>Sphingobacteriales</taxon>
        <taxon>Sphingobacteriaceae</taxon>
        <taxon>Mucilaginibacter</taxon>
    </lineage>
</organism>
<evidence type="ECO:0000313" key="3">
    <source>
        <dbReference type="Proteomes" id="UP000244168"/>
    </source>
</evidence>
<accession>A0A2T5JFB5</accession>
<feature type="signal peptide" evidence="1">
    <location>
        <begin position="1"/>
        <end position="19"/>
    </location>
</feature>
<name>A0A2T5JFB5_9SPHI</name>